<evidence type="ECO:0000313" key="2">
    <source>
        <dbReference type="Proteomes" id="UP001060085"/>
    </source>
</evidence>
<dbReference type="Proteomes" id="UP001060085">
    <property type="component" value="Linkage Group LG08"/>
</dbReference>
<gene>
    <name evidence="1" type="ORF">M9H77_35831</name>
</gene>
<accession>A0ACB9ZSP8</accession>
<protein>
    <submittedName>
        <fullName evidence="1">Uncharacterized protein</fullName>
    </submittedName>
</protein>
<proteinExistence type="predicted"/>
<name>A0ACB9ZSP8_CATRO</name>
<keyword evidence="2" id="KW-1185">Reference proteome</keyword>
<evidence type="ECO:0000313" key="1">
    <source>
        <dbReference type="EMBL" id="KAI5649826.1"/>
    </source>
</evidence>
<organism evidence="1 2">
    <name type="scientific">Catharanthus roseus</name>
    <name type="common">Madagascar periwinkle</name>
    <name type="synonym">Vinca rosea</name>
    <dbReference type="NCBI Taxonomy" id="4058"/>
    <lineage>
        <taxon>Eukaryota</taxon>
        <taxon>Viridiplantae</taxon>
        <taxon>Streptophyta</taxon>
        <taxon>Embryophyta</taxon>
        <taxon>Tracheophyta</taxon>
        <taxon>Spermatophyta</taxon>
        <taxon>Magnoliopsida</taxon>
        <taxon>eudicotyledons</taxon>
        <taxon>Gunneridae</taxon>
        <taxon>Pentapetalae</taxon>
        <taxon>asterids</taxon>
        <taxon>lamiids</taxon>
        <taxon>Gentianales</taxon>
        <taxon>Apocynaceae</taxon>
        <taxon>Rauvolfioideae</taxon>
        <taxon>Vinceae</taxon>
        <taxon>Catharanthinae</taxon>
        <taxon>Catharanthus</taxon>
    </lineage>
</organism>
<sequence>MILVSRCQPPETTVTKGRRKTNSTKRDKSHWEYVLGLVAVRVLVLILVLIEEVGRLVAVGVGAEDVVVTNWEEDSAPPEYWMDTPDNLYVIANTFNLCVVFLARSESTSVLPLVSNMDGPAGTIFIGLIEECSSLYRWMPFAPITGAMGISSRYAKPLVAWQELRGHYSHWEYSQDSESSGECGGVSVKVPQATVPRQKCSSRCTSCCLAGGVPPEAG</sequence>
<comment type="caution">
    <text evidence="1">The sequence shown here is derived from an EMBL/GenBank/DDBJ whole genome shotgun (WGS) entry which is preliminary data.</text>
</comment>
<reference evidence="2" key="1">
    <citation type="journal article" date="2023" name="Nat. Plants">
        <title>Single-cell RNA sequencing provides a high-resolution roadmap for understanding the multicellular compartmentation of specialized metabolism.</title>
        <authorList>
            <person name="Sun S."/>
            <person name="Shen X."/>
            <person name="Li Y."/>
            <person name="Li Y."/>
            <person name="Wang S."/>
            <person name="Li R."/>
            <person name="Zhang H."/>
            <person name="Shen G."/>
            <person name="Guo B."/>
            <person name="Wei J."/>
            <person name="Xu J."/>
            <person name="St-Pierre B."/>
            <person name="Chen S."/>
            <person name="Sun C."/>
        </authorList>
    </citation>
    <scope>NUCLEOTIDE SEQUENCE [LARGE SCALE GENOMIC DNA]</scope>
</reference>
<dbReference type="EMBL" id="CM044708">
    <property type="protein sequence ID" value="KAI5649826.1"/>
    <property type="molecule type" value="Genomic_DNA"/>
</dbReference>